<dbReference type="Gene3D" id="2.120.10.70">
    <property type="entry name" value="Fucose-specific lectin"/>
    <property type="match status" value="1"/>
</dbReference>
<dbReference type="Proteomes" id="UP000289323">
    <property type="component" value="Unassembled WGS sequence"/>
</dbReference>
<dbReference type="AlphaFoldDB" id="A0A446B5D2"/>
<name>A0A446B5D2_9PEZI</name>
<gene>
    <name evidence="2" type="ORF">TT172_LOCUS97</name>
</gene>
<protein>
    <submittedName>
        <fullName evidence="2">A873edaa-60bc-4c3d-b29b-c1d3e46ab0fe</fullName>
    </submittedName>
</protein>
<sequence>MAAYHGESQLGYSNLEPVPLDNNHWNIQMGNGLEAVQRYGNHDKHVVSTGTDKILIQAHPTAPEVVAAGGSLPHVPRRTICGMGQRTFWVVAGVVGFILLAAAIGASTASTGTSTGSPAPTPTRVPFQNLSIAAARWVDGDSITHYRVYTLSGNSSQTRILESARDQDDGDWTVSAITDVNVDTVQAGTPLSVSVGYPHTNTSKVPVRSVYYLQPGGTIIERQTPYKEAVGVWGDDNFSGLYAASNGSSLFSYWYQDLDQHLQVLATFFQELGVNELTIGRYVENGTNGQPWTSSRKSIPIQDGSSIAAVPAGDGQDIRLYVGGSDGTIKQFAYNLEDDVLGNVVVLLTAWIACGNTDLGISPRTPFCVTIEDNHNWYTTETIPECTQGSTGTFLTHLLLFASADRQTLSLVSWNCSSGYVSAQDRIEKLLQPRRTYLGLATTSASNLTFSDQRVYVLFDDGAGPQVEEWQVPASGGLDIARQNGPWELVGKVPIQL</sequence>
<evidence type="ECO:0000313" key="3">
    <source>
        <dbReference type="Proteomes" id="UP000289323"/>
    </source>
</evidence>
<organism evidence="2 3">
    <name type="scientific">Thermothielavioides terrestris</name>
    <dbReference type="NCBI Taxonomy" id="2587410"/>
    <lineage>
        <taxon>Eukaryota</taxon>
        <taxon>Fungi</taxon>
        <taxon>Dikarya</taxon>
        <taxon>Ascomycota</taxon>
        <taxon>Pezizomycotina</taxon>
        <taxon>Sordariomycetes</taxon>
        <taxon>Sordariomycetidae</taxon>
        <taxon>Sordariales</taxon>
        <taxon>Chaetomiaceae</taxon>
        <taxon>Thermothielavioides</taxon>
    </lineage>
</organism>
<proteinExistence type="predicted"/>
<feature type="transmembrane region" description="Helical" evidence="1">
    <location>
        <begin position="87"/>
        <end position="106"/>
    </location>
</feature>
<reference evidence="2 3" key="1">
    <citation type="submission" date="2018-04" db="EMBL/GenBank/DDBJ databases">
        <authorList>
            <person name="Huttner S."/>
            <person name="Dainat J."/>
        </authorList>
    </citation>
    <scope>NUCLEOTIDE SEQUENCE [LARGE SCALE GENOMIC DNA]</scope>
</reference>
<keyword evidence="1" id="KW-1133">Transmembrane helix</keyword>
<dbReference type="SUPFAM" id="SSF89372">
    <property type="entry name" value="Fucose-specific lectin"/>
    <property type="match status" value="1"/>
</dbReference>
<keyword evidence="1" id="KW-0812">Transmembrane</keyword>
<accession>A0A446B5D2</accession>
<evidence type="ECO:0000313" key="2">
    <source>
        <dbReference type="EMBL" id="SPQ17678.1"/>
    </source>
</evidence>
<keyword evidence="1" id="KW-0472">Membrane</keyword>
<evidence type="ECO:0000256" key="1">
    <source>
        <dbReference type="SAM" id="Phobius"/>
    </source>
</evidence>
<dbReference type="EMBL" id="OUUZ01000001">
    <property type="protein sequence ID" value="SPQ17678.1"/>
    <property type="molecule type" value="Genomic_DNA"/>
</dbReference>